<dbReference type="EMBL" id="VJMH01005679">
    <property type="protein sequence ID" value="KAF0693600.1"/>
    <property type="molecule type" value="Genomic_DNA"/>
</dbReference>
<protein>
    <submittedName>
        <fullName evidence="2">Aste57867_15465 protein</fullName>
    </submittedName>
</protein>
<organism evidence="2 3">
    <name type="scientific">Aphanomyces stellatus</name>
    <dbReference type="NCBI Taxonomy" id="120398"/>
    <lineage>
        <taxon>Eukaryota</taxon>
        <taxon>Sar</taxon>
        <taxon>Stramenopiles</taxon>
        <taxon>Oomycota</taxon>
        <taxon>Saprolegniomycetes</taxon>
        <taxon>Saprolegniales</taxon>
        <taxon>Verrucalvaceae</taxon>
        <taxon>Aphanomyces</taxon>
    </lineage>
</organism>
<keyword evidence="3" id="KW-1185">Reference proteome</keyword>
<proteinExistence type="predicted"/>
<evidence type="ECO:0000313" key="3">
    <source>
        <dbReference type="Proteomes" id="UP000332933"/>
    </source>
</evidence>
<reference evidence="2 3" key="1">
    <citation type="submission" date="2019-03" db="EMBL/GenBank/DDBJ databases">
        <authorList>
            <person name="Gaulin E."/>
            <person name="Dumas B."/>
        </authorList>
    </citation>
    <scope>NUCLEOTIDE SEQUENCE [LARGE SCALE GENOMIC DNA]</scope>
    <source>
        <strain evidence="2">CBS 568.67</strain>
    </source>
</reference>
<gene>
    <name evidence="2" type="primary">Aste57867_15465</name>
    <name evidence="1" type="ORF">As57867_015409</name>
    <name evidence="2" type="ORF">ASTE57867_15465</name>
</gene>
<evidence type="ECO:0000313" key="1">
    <source>
        <dbReference type="EMBL" id="KAF0693600.1"/>
    </source>
</evidence>
<dbReference type="Proteomes" id="UP000332933">
    <property type="component" value="Unassembled WGS sequence"/>
</dbReference>
<sequence length="82" mass="9389">MRLGEYMWSKRYHILFTTQGLTLAGIYGTRFGYLDGFVDYVEGIIGTDDEKRPVVVLPGQEEQGRAPIWKKAMEISTEKKDS</sequence>
<evidence type="ECO:0000313" key="2">
    <source>
        <dbReference type="EMBL" id="VFT92267.1"/>
    </source>
</evidence>
<dbReference type="EMBL" id="CAADRA010005700">
    <property type="protein sequence ID" value="VFT92267.1"/>
    <property type="molecule type" value="Genomic_DNA"/>
</dbReference>
<name>A0A485L369_9STRA</name>
<dbReference type="OrthoDB" id="77892at2759"/>
<reference evidence="1" key="2">
    <citation type="submission" date="2019-06" db="EMBL/GenBank/DDBJ databases">
        <title>Genomics analysis of Aphanomyces spp. identifies a new class of oomycete effector associated with host adaptation.</title>
        <authorList>
            <person name="Gaulin E."/>
        </authorList>
    </citation>
    <scope>NUCLEOTIDE SEQUENCE</scope>
    <source>
        <strain evidence="1">CBS 578.67</strain>
    </source>
</reference>
<dbReference type="AlphaFoldDB" id="A0A485L369"/>
<accession>A0A485L369</accession>